<keyword evidence="3" id="KW-1185">Reference proteome</keyword>
<name>A0ABP4ME58_9ACTN</name>
<accession>A0ABP4ME58</accession>
<reference evidence="3" key="1">
    <citation type="journal article" date="2019" name="Int. J. Syst. Evol. Microbiol.">
        <title>The Global Catalogue of Microorganisms (GCM) 10K type strain sequencing project: providing services to taxonomists for standard genome sequencing and annotation.</title>
        <authorList>
            <consortium name="The Broad Institute Genomics Platform"/>
            <consortium name="The Broad Institute Genome Sequencing Center for Infectious Disease"/>
            <person name="Wu L."/>
            <person name="Ma J."/>
        </authorList>
    </citation>
    <scope>NUCLEOTIDE SEQUENCE [LARGE SCALE GENOMIC DNA]</scope>
    <source>
        <strain evidence="3">JCM 15933</strain>
    </source>
</reference>
<evidence type="ECO:0000313" key="3">
    <source>
        <dbReference type="Proteomes" id="UP001501470"/>
    </source>
</evidence>
<comment type="caution">
    <text evidence="2">The sequence shown here is derived from an EMBL/GenBank/DDBJ whole genome shotgun (WGS) entry which is preliminary data.</text>
</comment>
<organism evidence="2 3">
    <name type="scientific">Dactylosporangium maewongense</name>
    <dbReference type="NCBI Taxonomy" id="634393"/>
    <lineage>
        <taxon>Bacteria</taxon>
        <taxon>Bacillati</taxon>
        <taxon>Actinomycetota</taxon>
        <taxon>Actinomycetes</taxon>
        <taxon>Micromonosporales</taxon>
        <taxon>Micromonosporaceae</taxon>
        <taxon>Dactylosporangium</taxon>
    </lineage>
</organism>
<dbReference type="Proteomes" id="UP001501470">
    <property type="component" value="Unassembled WGS sequence"/>
</dbReference>
<protein>
    <submittedName>
        <fullName evidence="2">Uncharacterized protein</fullName>
    </submittedName>
</protein>
<evidence type="ECO:0000256" key="1">
    <source>
        <dbReference type="SAM" id="MobiDB-lite"/>
    </source>
</evidence>
<dbReference type="EMBL" id="BAAAQD010000017">
    <property type="protein sequence ID" value="GAA1542820.1"/>
    <property type="molecule type" value="Genomic_DNA"/>
</dbReference>
<evidence type="ECO:0000313" key="2">
    <source>
        <dbReference type="EMBL" id="GAA1542820.1"/>
    </source>
</evidence>
<feature type="region of interest" description="Disordered" evidence="1">
    <location>
        <begin position="1"/>
        <end position="82"/>
    </location>
</feature>
<gene>
    <name evidence="2" type="ORF">GCM10009827_072990</name>
</gene>
<proteinExistence type="predicted"/>
<sequence>MSGALPLSRSMPQPVTRTALPTYVTVSSVPCTGMSRTTGSPSPPPSPHAGGGTGTLQFGAAPAGADGRTIALNKPASATAPT</sequence>